<dbReference type="Pfam" id="PF12849">
    <property type="entry name" value="PBP_like_2"/>
    <property type="match status" value="1"/>
</dbReference>
<dbReference type="InterPro" id="IPR050811">
    <property type="entry name" value="Phosphate_ABC_transporter"/>
</dbReference>
<dbReference type="PANTHER" id="PTHR30570:SF1">
    <property type="entry name" value="PHOSPHATE-BINDING PROTEIN PSTS"/>
    <property type="match status" value="1"/>
</dbReference>
<gene>
    <name evidence="3" type="ORF">MTX78_02390</name>
</gene>
<evidence type="ECO:0000259" key="2">
    <source>
        <dbReference type="Pfam" id="PF12849"/>
    </source>
</evidence>
<name>A0ABY4CYW2_9BACT</name>
<evidence type="ECO:0000313" key="3">
    <source>
        <dbReference type="EMBL" id="UOG75453.1"/>
    </source>
</evidence>
<dbReference type="PANTHER" id="PTHR30570">
    <property type="entry name" value="PERIPLASMIC PHOSPHATE BINDING COMPONENT OF PHOSPHATE ABC TRANSPORTER"/>
    <property type="match status" value="1"/>
</dbReference>
<reference evidence="3 4" key="1">
    <citation type="submission" date="2022-03" db="EMBL/GenBank/DDBJ databases">
        <title>Hymenobactersp. isolated from the air.</title>
        <authorList>
            <person name="Won M."/>
            <person name="Kwon S.-W."/>
        </authorList>
    </citation>
    <scope>NUCLEOTIDE SEQUENCE [LARGE SCALE GENOMIC DNA]</scope>
    <source>
        <strain evidence="3 4">KACC 21982</strain>
    </source>
</reference>
<dbReference type="SUPFAM" id="SSF53850">
    <property type="entry name" value="Periplasmic binding protein-like II"/>
    <property type="match status" value="1"/>
</dbReference>
<feature type="domain" description="PBP" evidence="2">
    <location>
        <begin position="41"/>
        <end position="297"/>
    </location>
</feature>
<dbReference type="Proteomes" id="UP000831113">
    <property type="component" value="Chromosome"/>
</dbReference>
<evidence type="ECO:0000256" key="1">
    <source>
        <dbReference type="ARBA" id="ARBA00022729"/>
    </source>
</evidence>
<accession>A0ABY4CYW2</accession>
<dbReference type="PROSITE" id="PS51257">
    <property type="entry name" value="PROKAR_LIPOPROTEIN"/>
    <property type="match status" value="1"/>
</dbReference>
<proteinExistence type="predicted"/>
<keyword evidence="1" id="KW-0732">Signal</keyword>
<dbReference type="InterPro" id="IPR024370">
    <property type="entry name" value="PBP_domain"/>
</dbReference>
<protein>
    <submittedName>
        <fullName evidence="3">Substrate-binding domain-containing protein</fullName>
    </submittedName>
</protein>
<evidence type="ECO:0000313" key="4">
    <source>
        <dbReference type="Proteomes" id="UP000831113"/>
    </source>
</evidence>
<dbReference type="RefSeq" id="WP_243799578.1">
    <property type="nucleotide sequence ID" value="NZ_CP094669.1"/>
</dbReference>
<sequence>MNRLLAHLRSFSFKLALTGTFLTVAACNRNPDANTGPDDDTSTSGRINISVDETFEPILKSHIDTFQQLYIYAHVTAAYKPEDDVAKDILTNKVRAVVLSRQLNANEKAQLEKQMLIPRTTHIATDGLAIILHPSNPDSLLTTAQLSAIFSGQKADWKQISGKGQSRDIDVVFDANRSSTTRYVQDSITRGAALSKRVFAAKSNPALLDYVATHPNAIGIIGANWISDRDDAAVQRFLKRVRIASISADANPKSVDDYYQPFQAYLALKKYPLRRELYIISREGRAGLGTGFASFVAGTKGQLIVLKSGLMPATGQTRIVNTSKK</sequence>
<organism evidence="3 4">
    <name type="scientific">Hymenobacter tibetensis</name>
    <dbReference type="NCBI Taxonomy" id="497967"/>
    <lineage>
        <taxon>Bacteria</taxon>
        <taxon>Pseudomonadati</taxon>
        <taxon>Bacteroidota</taxon>
        <taxon>Cytophagia</taxon>
        <taxon>Cytophagales</taxon>
        <taxon>Hymenobacteraceae</taxon>
        <taxon>Hymenobacter</taxon>
    </lineage>
</organism>
<keyword evidence="4" id="KW-1185">Reference proteome</keyword>
<dbReference type="EMBL" id="CP094669">
    <property type="protein sequence ID" value="UOG75453.1"/>
    <property type="molecule type" value="Genomic_DNA"/>
</dbReference>
<dbReference type="Gene3D" id="3.40.190.10">
    <property type="entry name" value="Periplasmic binding protein-like II"/>
    <property type="match status" value="2"/>
</dbReference>